<dbReference type="NCBIfam" id="NF003476">
    <property type="entry name" value="PRK05114.1"/>
    <property type="match status" value="1"/>
</dbReference>
<proteinExistence type="inferred from homology"/>
<name>A0A1B7L8B2_9ENTR</name>
<dbReference type="RefSeq" id="WP_064594094.1">
    <property type="nucleotide sequence ID" value="NZ_CP134782.1"/>
</dbReference>
<protein>
    <recommendedName>
        <fullName evidence="1">UPF0181 protein A9B99_01950</fullName>
    </recommendedName>
</protein>
<dbReference type="InterPro" id="IPR005371">
    <property type="entry name" value="UPF0181"/>
</dbReference>
<evidence type="ECO:0000313" key="2">
    <source>
        <dbReference type="EMBL" id="OAT78516.1"/>
    </source>
</evidence>
<evidence type="ECO:0000313" key="3">
    <source>
        <dbReference type="Proteomes" id="UP000078225"/>
    </source>
</evidence>
<comment type="caution">
    <text evidence="2">The sequence shown here is derived from an EMBL/GenBank/DDBJ whole genome shotgun (WGS) entry which is preliminary data.</text>
</comment>
<comment type="similarity">
    <text evidence="1">Belongs to the UPF0181 family.</text>
</comment>
<dbReference type="AlphaFoldDB" id="A0A1B7L8B2"/>
<accession>A0A1B7L8B2</accession>
<dbReference type="OrthoDB" id="6522084at2"/>
<sequence length="62" mass="6792">MFAGLPALSHEEQQKAVERIQSLMAQGMSSGEAIALVAKEIRETFTGEAIPVRFEDDDEPQS</sequence>
<keyword evidence="3" id="KW-1185">Reference proteome</keyword>
<organism evidence="2 3">
    <name type="scientific">Mangrovibacter phragmitis</name>
    <dbReference type="NCBI Taxonomy" id="1691903"/>
    <lineage>
        <taxon>Bacteria</taxon>
        <taxon>Pseudomonadati</taxon>
        <taxon>Pseudomonadota</taxon>
        <taxon>Gammaproteobacteria</taxon>
        <taxon>Enterobacterales</taxon>
        <taxon>Enterobacteriaceae</taxon>
        <taxon>Mangrovibacter</taxon>
    </lineage>
</organism>
<evidence type="ECO:0000256" key="1">
    <source>
        <dbReference type="HAMAP-Rule" id="MF_00507"/>
    </source>
</evidence>
<dbReference type="STRING" id="1691903.A9B99_01950"/>
<gene>
    <name evidence="2" type="ORF">A9B99_01950</name>
</gene>
<dbReference type="Pfam" id="PF03701">
    <property type="entry name" value="UPF0181"/>
    <property type="match status" value="1"/>
</dbReference>
<dbReference type="HAMAP" id="MF_00507">
    <property type="entry name" value="UPF0181"/>
    <property type="match status" value="1"/>
</dbReference>
<dbReference type="EMBL" id="LYRP01000001">
    <property type="protein sequence ID" value="OAT78516.1"/>
    <property type="molecule type" value="Genomic_DNA"/>
</dbReference>
<reference evidence="3" key="1">
    <citation type="submission" date="2016-05" db="EMBL/GenBank/DDBJ databases">
        <authorList>
            <person name="Behera P."/>
            <person name="Vaishampayan P."/>
            <person name="Singh N."/>
            <person name="Raina V."/>
            <person name="Suar M."/>
            <person name="Pattnaik A."/>
            <person name="Rastogi G."/>
        </authorList>
    </citation>
    <scope>NUCLEOTIDE SEQUENCE [LARGE SCALE GENOMIC DNA]</scope>
    <source>
        <strain evidence="3">MP23</strain>
    </source>
</reference>
<dbReference type="Proteomes" id="UP000078225">
    <property type="component" value="Unassembled WGS sequence"/>
</dbReference>